<dbReference type="EMBL" id="JARAKH010000425">
    <property type="protein sequence ID" value="KAK8374374.1"/>
    <property type="molecule type" value="Genomic_DNA"/>
</dbReference>
<evidence type="ECO:0000313" key="3">
    <source>
        <dbReference type="EMBL" id="KAK8374374.1"/>
    </source>
</evidence>
<dbReference type="Proteomes" id="UP001487740">
    <property type="component" value="Unassembled WGS sequence"/>
</dbReference>
<keyword evidence="2" id="KW-0732">Signal</keyword>
<dbReference type="AlphaFoldDB" id="A0AAW0SGA5"/>
<sequence>MTRFAVVVVVVVCGLLSHSFPHVFTHPLSRRAVTEDGEAQTRSAWGAATKAVLEKTLASRCSLVLLTDSAFIQHSLLQVLRDTWAVRLLLVGGKVTTPLLPKVLTEATKSRASRLLGWETRLLVVTALPTFEAHQLLQRHWTFSMMNTALLNLEPAAGRGTVLVHLPYTAGGPRVKSVAQWSATGDLTQPGDTLNLFPDKFSNFQGAKIPVTSGMMRPFWKVVNPRAVDSWHRYSGRECLILKCMARVLNFTFHMYESSGSLAAVQRNRVMMLVMRIVVIPQVLAAGDPSYFIERSSFSFSMAMPSIQPQWHSVYYPLGPWVWFSVLVSTTAVSCIVYLVRDVS</sequence>
<gene>
    <name evidence="3" type="ORF">O3P69_020933</name>
</gene>
<keyword evidence="4" id="KW-1185">Reference proteome</keyword>
<keyword evidence="1" id="KW-1133">Transmembrane helix</keyword>
<organism evidence="3 4">
    <name type="scientific">Scylla paramamosain</name>
    <name type="common">Mud crab</name>
    <dbReference type="NCBI Taxonomy" id="85552"/>
    <lineage>
        <taxon>Eukaryota</taxon>
        <taxon>Metazoa</taxon>
        <taxon>Ecdysozoa</taxon>
        <taxon>Arthropoda</taxon>
        <taxon>Crustacea</taxon>
        <taxon>Multicrustacea</taxon>
        <taxon>Malacostraca</taxon>
        <taxon>Eumalacostraca</taxon>
        <taxon>Eucarida</taxon>
        <taxon>Decapoda</taxon>
        <taxon>Pleocyemata</taxon>
        <taxon>Brachyura</taxon>
        <taxon>Eubrachyura</taxon>
        <taxon>Portunoidea</taxon>
        <taxon>Portunidae</taxon>
        <taxon>Portuninae</taxon>
        <taxon>Scylla</taxon>
    </lineage>
</organism>
<proteinExistence type="predicted"/>
<evidence type="ECO:0000256" key="2">
    <source>
        <dbReference type="SAM" id="SignalP"/>
    </source>
</evidence>
<keyword evidence="1" id="KW-0472">Membrane</keyword>
<feature type="signal peptide" evidence="2">
    <location>
        <begin position="1"/>
        <end position="25"/>
    </location>
</feature>
<reference evidence="3 4" key="1">
    <citation type="submission" date="2023-03" db="EMBL/GenBank/DDBJ databases">
        <title>High-quality genome of Scylla paramamosain provides insights in environmental adaptation.</title>
        <authorList>
            <person name="Zhang L."/>
        </authorList>
    </citation>
    <scope>NUCLEOTIDE SEQUENCE [LARGE SCALE GENOMIC DNA]</scope>
    <source>
        <strain evidence="3">LZ_2023a</strain>
        <tissue evidence="3">Muscle</tissue>
    </source>
</reference>
<evidence type="ECO:0000256" key="1">
    <source>
        <dbReference type="SAM" id="Phobius"/>
    </source>
</evidence>
<evidence type="ECO:0000313" key="4">
    <source>
        <dbReference type="Proteomes" id="UP001487740"/>
    </source>
</evidence>
<accession>A0AAW0SGA5</accession>
<name>A0AAW0SGA5_SCYPA</name>
<keyword evidence="1" id="KW-0812">Transmembrane</keyword>
<feature type="chain" id="PRO_5043743573" evidence="2">
    <location>
        <begin position="26"/>
        <end position="344"/>
    </location>
</feature>
<comment type="caution">
    <text evidence="3">The sequence shown here is derived from an EMBL/GenBank/DDBJ whole genome shotgun (WGS) entry which is preliminary data.</text>
</comment>
<feature type="transmembrane region" description="Helical" evidence="1">
    <location>
        <begin position="321"/>
        <end position="340"/>
    </location>
</feature>
<protein>
    <submittedName>
        <fullName evidence="3">Uncharacterized protein</fullName>
    </submittedName>
</protein>